<dbReference type="InterPro" id="IPR029058">
    <property type="entry name" value="AB_hydrolase_fold"/>
</dbReference>
<dbReference type="Gene3D" id="1.10.10.10">
    <property type="entry name" value="Winged helix-like DNA-binding domain superfamily/Winged helix DNA-binding domain"/>
    <property type="match status" value="1"/>
</dbReference>
<dbReference type="InterPro" id="IPR000792">
    <property type="entry name" value="Tscrpt_reg_LuxR_C"/>
</dbReference>
<dbReference type="RefSeq" id="WP_084391688.1">
    <property type="nucleotide sequence ID" value="NZ_BMKF01000002.1"/>
</dbReference>
<organism evidence="2 3">
    <name type="scientific">Henriciella pelagia</name>
    <dbReference type="NCBI Taxonomy" id="1977912"/>
    <lineage>
        <taxon>Bacteria</taxon>
        <taxon>Pseudomonadati</taxon>
        <taxon>Pseudomonadota</taxon>
        <taxon>Alphaproteobacteria</taxon>
        <taxon>Hyphomonadales</taxon>
        <taxon>Hyphomonadaceae</taxon>
        <taxon>Henriciella</taxon>
    </lineage>
</organism>
<dbReference type="SUPFAM" id="SSF53474">
    <property type="entry name" value="alpha/beta-Hydrolases"/>
    <property type="match status" value="1"/>
</dbReference>
<dbReference type="Proteomes" id="UP000628854">
    <property type="component" value="Unassembled WGS sequence"/>
</dbReference>
<keyword evidence="3" id="KW-1185">Reference proteome</keyword>
<evidence type="ECO:0000259" key="1">
    <source>
        <dbReference type="SMART" id="SM00421"/>
    </source>
</evidence>
<feature type="domain" description="HTH luxR-type" evidence="1">
    <location>
        <begin position="202"/>
        <end position="259"/>
    </location>
</feature>
<dbReference type="Pfam" id="PF00561">
    <property type="entry name" value="Abhydrolase_1"/>
    <property type="match status" value="1"/>
</dbReference>
<dbReference type="SUPFAM" id="SSF46894">
    <property type="entry name" value="C-terminal effector domain of the bipartite response regulators"/>
    <property type="match status" value="1"/>
</dbReference>
<name>A0ABQ1JTV0_9PROT</name>
<dbReference type="EMBL" id="BMKF01000002">
    <property type="protein sequence ID" value="GGB76205.1"/>
    <property type="molecule type" value="Genomic_DNA"/>
</dbReference>
<dbReference type="InterPro" id="IPR000073">
    <property type="entry name" value="AB_hydrolase_1"/>
</dbReference>
<gene>
    <name evidence="2" type="ORF">GCM10011503_26180</name>
</gene>
<comment type="caution">
    <text evidence="2">The sequence shown here is derived from an EMBL/GenBank/DDBJ whole genome shotgun (WGS) entry which is preliminary data.</text>
</comment>
<dbReference type="SMART" id="SM00421">
    <property type="entry name" value="HTH_LUXR"/>
    <property type="match status" value="1"/>
</dbReference>
<reference evidence="3" key="1">
    <citation type="journal article" date="2019" name="Int. J. Syst. Evol. Microbiol.">
        <title>The Global Catalogue of Microorganisms (GCM) 10K type strain sequencing project: providing services to taxonomists for standard genome sequencing and annotation.</title>
        <authorList>
            <consortium name="The Broad Institute Genomics Platform"/>
            <consortium name="The Broad Institute Genome Sequencing Center for Infectious Disease"/>
            <person name="Wu L."/>
            <person name="Ma J."/>
        </authorList>
    </citation>
    <scope>NUCLEOTIDE SEQUENCE [LARGE SCALE GENOMIC DNA]</scope>
    <source>
        <strain evidence="3">CGMCC 1.15928</strain>
    </source>
</reference>
<protein>
    <submittedName>
        <fullName evidence="2">Helix-turn-helix transcriptional regulator</fullName>
    </submittedName>
</protein>
<proteinExistence type="predicted"/>
<dbReference type="PANTHER" id="PTHR43689:SF8">
    <property type="entry name" value="ALPHA_BETA-HYDROLASES SUPERFAMILY PROTEIN"/>
    <property type="match status" value="1"/>
</dbReference>
<dbReference type="InterPro" id="IPR016032">
    <property type="entry name" value="Sig_transdc_resp-reg_C-effctor"/>
</dbReference>
<dbReference type="InterPro" id="IPR036388">
    <property type="entry name" value="WH-like_DNA-bd_sf"/>
</dbReference>
<dbReference type="PANTHER" id="PTHR43689">
    <property type="entry name" value="HYDROLASE"/>
    <property type="match status" value="1"/>
</dbReference>
<accession>A0ABQ1JTV0</accession>
<dbReference type="Gene3D" id="3.40.50.1820">
    <property type="entry name" value="alpha/beta hydrolase"/>
    <property type="match status" value="1"/>
</dbReference>
<evidence type="ECO:0000313" key="2">
    <source>
        <dbReference type="EMBL" id="GGB76205.1"/>
    </source>
</evidence>
<evidence type="ECO:0000313" key="3">
    <source>
        <dbReference type="Proteomes" id="UP000628854"/>
    </source>
</evidence>
<sequence>MTTNAFASTGTSENRLVEEAYATTLEPERYQELLDAWSRYIDELPSDGESEFSENVNAHFQRALAILDRMGRLRAHAESARLLADQMPGPAAIFKPDGEILGANAACLNLLGGQAPACLHDLQLDTAALSSVRSWVRRNSLADMTEDFLFIASRLGKEGAESRLLLTRVSLQDGETASEDALLLAAVEIHLDRSMGDRLSEVYGLSDAEVDVSLRLSRGDAPERIARDRVAKLATVRTQIRAILNKLGVSSVTEAVRLLTSFGATINTARAISRQAPAMREIDRWRQQKVMTLSDGRTLSWMEQGDPLGRPVLFFHHLYLGPLWTEPAVEALARQGWRVIAPSRPGFGASDGISADSLDDRIQAGVRTMAELIQRLEIGPVLVVGHANGLIHAQAFAAARPDITRGLLSVSGETSWEEGMEDELPWHHRIVATTLLRAPSAIGFIARAAVGLIDSGRDEFMLNTLHRDSPIEKRAMRRPEVRAVVIDGLRHAVKQGAHALVSEVRMALTDRRDVARNVMAPFHIIHGMQDNVFRPSMVELFASTVPSVTQVIAIEDAGQYLLYTHWPQVILAMEGLWKETLRGRN</sequence>